<sequence length="157" mass="17342">MLSVGATCDGSCAGCSAKPFVVRYLQTVGGSQDRDSQDPSETVADASWPQHRQSPESRRKDTAKILWYRDPKERDTVAWPAWVWVLGRSGAMGLSRTVGVESTVPLRVRIPLPGSPIRFLNRFLRLYLATLRRYHAAFPGLARLSPAAWGEVVMVSG</sequence>
<dbReference type="EMBL" id="WIGM01000158">
    <property type="protein sequence ID" value="KAF6836506.1"/>
    <property type="molecule type" value="Genomic_DNA"/>
</dbReference>
<protein>
    <submittedName>
        <fullName evidence="2">Uncharacterized protein</fullName>
    </submittedName>
</protein>
<evidence type="ECO:0000256" key="1">
    <source>
        <dbReference type="SAM" id="MobiDB-lite"/>
    </source>
</evidence>
<accession>A0A8H6NL63</accession>
<name>A0A8H6NL63_9PEZI</name>
<evidence type="ECO:0000313" key="3">
    <source>
        <dbReference type="Proteomes" id="UP000639643"/>
    </source>
</evidence>
<feature type="region of interest" description="Disordered" evidence="1">
    <location>
        <begin position="30"/>
        <end position="62"/>
    </location>
</feature>
<reference evidence="2" key="1">
    <citation type="journal article" date="2020" name="Phytopathology">
        <title>Genome Sequence Resources of Colletotrichum truncatum, C. plurivorum, C. musicola, and C. sojae: Four Species Pathogenic to Soybean (Glycine max).</title>
        <authorList>
            <person name="Rogerio F."/>
            <person name="Boufleur T.R."/>
            <person name="Ciampi-Guillardi M."/>
            <person name="Sukno S.A."/>
            <person name="Thon M.R."/>
            <person name="Massola Junior N.S."/>
            <person name="Baroncelli R."/>
        </authorList>
    </citation>
    <scope>NUCLEOTIDE SEQUENCE</scope>
    <source>
        <strain evidence="2">LFN0074</strain>
    </source>
</reference>
<gene>
    <name evidence="2" type="ORF">CMUS01_05354</name>
</gene>
<evidence type="ECO:0000313" key="2">
    <source>
        <dbReference type="EMBL" id="KAF6836506.1"/>
    </source>
</evidence>
<proteinExistence type="predicted"/>
<dbReference type="Proteomes" id="UP000639643">
    <property type="component" value="Unassembled WGS sequence"/>
</dbReference>
<comment type="caution">
    <text evidence="2">The sequence shown here is derived from an EMBL/GenBank/DDBJ whole genome shotgun (WGS) entry which is preliminary data.</text>
</comment>
<feature type="compositionally biased region" description="Basic and acidic residues" evidence="1">
    <location>
        <begin position="53"/>
        <end position="62"/>
    </location>
</feature>
<keyword evidence="3" id="KW-1185">Reference proteome</keyword>
<organism evidence="2 3">
    <name type="scientific">Colletotrichum musicola</name>
    <dbReference type="NCBI Taxonomy" id="2175873"/>
    <lineage>
        <taxon>Eukaryota</taxon>
        <taxon>Fungi</taxon>
        <taxon>Dikarya</taxon>
        <taxon>Ascomycota</taxon>
        <taxon>Pezizomycotina</taxon>
        <taxon>Sordariomycetes</taxon>
        <taxon>Hypocreomycetidae</taxon>
        <taxon>Glomerellales</taxon>
        <taxon>Glomerellaceae</taxon>
        <taxon>Colletotrichum</taxon>
        <taxon>Colletotrichum orchidearum species complex</taxon>
    </lineage>
</organism>
<dbReference type="AlphaFoldDB" id="A0A8H6NL63"/>